<feature type="region of interest" description="Disordered" evidence="7">
    <location>
        <begin position="1625"/>
        <end position="1652"/>
    </location>
</feature>
<feature type="region of interest" description="Disordered" evidence="7">
    <location>
        <begin position="2717"/>
        <end position="2744"/>
    </location>
</feature>
<dbReference type="GO" id="GO:0003682">
    <property type="term" value="F:chromatin binding"/>
    <property type="evidence" value="ECO:0007669"/>
    <property type="project" value="TreeGrafter"/>
</dbReference>
<feature type="compositionally biased region" description="Polar residues" evidence="7">
    <location>
        <begin position="807"/>
        <end position="831"/>
    </location>
</feature>
<feature type="compositionally biased region" description="Low complexity" evidence="7">
    <location>
        <begin position="3216"/>
        <end position="3226"/>
    </location>
</feature>
<dbReference type="GO" id="GO:0034087">
    <property type="term" value="P:establishment of mitotic sister chromatid cohesion"/>
    <property type="evidence" value="ECO:0007669"/>
    <property type="project" value="TreeGrafter"/>
</dbReference>
<feature type="compositionally biased region" description="Basic residues" evidence="7">
    <location>
        <begin position="3105"/>
        <end position="3121"/>
    </location>
</feature>
<feature type="compositionally biased region" description="Low complexity" evidence="7">
    <location>
        <begin position="3134"/>
        <end position="3146"/>
    </location>
</feature>
<reference evidence="11" key="1">
    <citation type="submission" date="2016-04" db="UniProtKB">
        <authorList>
            <consortium name="WormBaseParasite"/>
        </authorList>
    </citation>
    <scope>IDENTIFICATION</scope>
</reference>
<dbReference type="STRING" id="6216.A0A158QEL6"/>
<feature type="compositionally biased region" description="Polar residues" evidence="7">
    <location>
        <begin position="391"/>
        <end position="412"/>
    </location>
</feature>
<feature type="region of interest" description="Disordered" evidence="7">
    <location>
        <begin position="2987"/>
        <end position="3352"/>
    </location>
</feature>
<dbReference type="Proteomes" id="UP000274504">
    <property type="component" value="Unassembled WGS sequence"/>
</dbReference>
<feature type="region of interest" description="Disordered" evidence="7">
    <location>
        <begin position="804"/>
        <end position="1010"/>
    </location>
</feature>
<name>A0A158QEL6_HYMDI</name>
<evidence type="ECO:0000256" key="2">
    <source>
        <dbReference type="ARBA" id="ARBA00009252"/>
    </source>
</evidence>
<feature type="compositionally biased region" description="Polar residues" evidence="7">
    <location>
        <begin position="3182"/>
        <end position="3202"/>
    </location>
</feature>
<dbReference type="InterPro" id="IPR011989">
    <property type="entry name" value="ARM-like"/>
</dbReference>
<feature type="compositionally biased region" description="Polar residues" evidence="7">
    <location>
        <begin position="3066"/>
        <end position="3077"/>
    </location>
</feature>
<feature type="compositionally biased region" description="Low complexity" evidence="7">
    <location>
        <begin position="530"/>
        <end position="541"/>
    </location>
</feature>
<feature type="compositionally biased region" description="Basic residues" evidence="7">
    <location>
        <begin position="867"/>
        <end position="877"/>
    </location>
</feature>
<proteinExistence type="inferred from homology"/>
<feature type="region of interest" description="Disordered" evidence="7">
    <location>
        <begin position="391"/>
        <end position="501"/>
    </location>
</feature>
<feature type="domain" description="Sister chromatid cohesion C-terminal" evidence="8">
    <location>
        <begin position="2544"/>
        <end position="2779"/>
    </location>
</feature>
<evidence type="ECO:0000256" key="3">
    <source>
        <dbReference type="ARBA" id="ARBA00022737"/>
    </source>
</evidence>
<keyword evidence="5 6" id="KW-0131">Cell cycle</keyword>
<feature type="compositionally biased region" description="Polar residues" evidence="7">
    <location>
        <begin position="3292"/>
        <end position="3308"/>
    </location>
</feature>
<keyword evidence="4 6" id="KW-0539">Nucleus</keyword>
<dbReference type="GO" id="GO:0140588">
    <property type="term" value="P:chromatin looping"/>
    <property type="evidence" value="ECO:0007669"/>
    <property type="project" value="InterPro"/>
</dbReference>
<dbReference type="GO" id="GO:0010468">
    <property type="term" value="P:regulation of gene expression"/>
    <property type="evidence" value="ECO:0007669"/>
    <property type="project" value="InterPro"/>
</dbReference>
<feature type="compositionally biased region" description="Polar residues" evidence="7">
    <location>
        <begin position="917"/>
        <end position="929"/>
    </location>
</feature>
<dbReference type="SUPFAM" id="SSF48371">
    <property type="entry name" value="ARM repeat"/>
    <property type="match status" value="1"/>
</dbReference>
<feature type="compositionally biased region" description="Polar residues" evidence="7">
    <location>
        <begin position="186"/>
        <end position="209"/>
    </location>
</feature>
<feature type="compositionally biased region" description="Low complexity" evidence="7">
    <location>
        <begin position="1625"/>
        <end position="1635"/>
    </location>
</feature>
<feature type="compositionally biased region" description="Low complexity" evidence="7">
    <location>
        <begin position="437"/>
        <end position="453"/>
    </location>
</feature>
<dbReference type="WBParaSite" id="HDID_0000760301-mRNA-1">
    <property type="protein sequence ID" value="HDID_0000760301-mRNA-1"/>
    <property type="gene ID" value="HDID_0000760301"/>
</dbReference>
<dbReference type="GO" id="GO:0090694">
    <property type="term" value="C:Scc2-Scc4 cohesin loading complex"/>
    <property type="evidence" value="ECO:0007669"/>
    <property type="project" value="TreeGrafter"/>
</dbReference>
<feature type="region of interest" description="Disordered" evidence="7">
    <location>
        <begin position="1514"/>
        <end position="1541"/>
    </location>
</feature>
<dbReference type="PANTHER" id="PTHR21704">
    <property type="entry name" value="NIPPED-B-LIKE PROTEIN DELANGIN SCC2-RELATED"/>
    <property type="match status" value="1"/>
</dbReference>
<evidence type="ECO:0000256" key="5">
    <source>
        <dbReference type="ARBA" id="ARBA00023306"/>
    </source>
</evidence>
<dbReference type="InterPro" id="IPR026003">
    <property type="entry name" value="Cohesin_HEAT"/>
</dbReference>
<keyword evidence="3 6" id="KW-0677">Repeat</keyword>
<feature type="region of interest" description="Disordered" evidence="7">
    <location>
        <begin position="252"/>
        <end position="292"/>
    </location>
</feature>
<feature type="compositionally biased region" description="Basic and acidic residues" evidence="7">
    <location>
        <begin position="3275"/>
        <end position="3291"/>
    </location>
</feature>
<sequence length="3352" mass="364470">MPDSSRGCQINRSRWRLPSLPAAKFINLPPFEFANGCHDAIQSIPPNGKMLGDIGRIPIISLSGCKSLSDILSELPLPQPLPKTVSGPELIDDPRVYQEAQNLLQSHNDFLVESLSSTLASTSTDGIVLKNDQPNAPIDFHTLPPVLKDAITKMPNILEENRSFKCIYSSKEVLQILNKEVGKSSAKLTSPTKSISSSNARHQPATTGPTVAPVKLTLKQPQPPGEVSGSGTEGIYSVTAVEPLKLSIKRASILPHTQETSKRSKMKRRSKNSSSTSGASNPLSNSVISGNQNIWPINPAESLKPQSVPGAQVPIPIHTSPCSIVQQSSRHHQLLPTAVVAPVPPGLPNPSPSVQLVIPPPPPTTSSTSRKSGQLLSNVFNQLLHSSEQDSTIASLLSSSDGQSTGTPTSMEPSFHPRSPPLSVPSNCSYPATPGMNSSSLSVNNPNVGSVGPVPDPSPINAIFDTTAGTNADLSDGRGDSNPQPAVPPQPPPPPPPRGLAAYLQKSRYHHAEVVASPEEGDAYARQHGSVPPMSSSASSPWTERRSGAHAGTASNVGAGIYPTSSSSLTSTPNGQEAGSKEKRGRRRKSELEGLINWQVRDQTTPLKKQHGFHSHQILPILENNSPQHPSASHHSSRGNGIPSDNEGISGFTEPLGERVKRRRQQHKTPPLSVSGGADTIVMNKAPMGKSGSGSKNSGSKRAREDTLSEVSLSPKRERRGRPPRHRQILSSEESEEEDRKIGGGGDGRQDQDDNASVSSCLTDSPVPRKHSLQRLVEEFKGRPPSLPRIDNLRVGLEHVNGPDTALQVTVNSTPMSSTPVPTNEHVTSHSPSRERLKKISSVRSSASPPPLLPLQHDSSSADTKERHRRLKKRRQIHQPPFSSDEEDEIRGTPRKSSHCSMLVADQLPPSKHNSGHSRITEVSSPSSQMHRKRRKTVAINLSSSSTISSTSQSSSSSSEDFKSASFDKQQHQRQRRRRNTSHSSQEEKPPIQRMKRELTPSTDPCTDSSEYEACEADGFASSFKYDEPLSDLSDSDRAEMIVEAEKRIAEEVAKFAATATGFSNHISEFLLRVGGLDLLKYAGEMSMTTVDPVGGRGDSATMVDQTPVEARLSRREVNALYNEAEEVRVAGSISDEPSGRLVRFLNLLRVHIRDASSLMAPNPTTADFKDLIQRRKARLERRSAGGSGNSDNTVGNRELVSEALLWSHPVWMRVLRGLDSALIALHIIAGPDVPRGRLLAMEELVESITTITQFHFNQLTSAIHTPPSDSKRSSSNIASDLTNIARESLGTRLSESLTGLASLVRLHPTRFTDSLIIHLTELAILVISCGLSSGTYRRSPPPGSSINAAIASVIYPEPAPTPISGEPEERWERRQAVYRERNTWRLQLQRSALALVSTIFLQYDKHRHMVAADILNSLIFSPLKAASNTSSNKAAASTFTKKRNFWVLASGSFLNDWTPFCQGSQSTTTSNMVANGHFLRVHPFTAVLMALIQGLIPAPSYVCGGSGRRSSSACAPATPSSGVSQQSTTTGTGMSEQYGIPDTNQLVKEEKAISTGYTNAILTSQYFVTDIFRKVNAKGEENFRPLIETVITDLLRVAADAPVEWPVASLILSVFGQSFMQHVNSPSSTNTNSSRGPGAQGNSTSSSRSADPNTRAIALECLITLASGMYQLEKIRNLARKTGGGDIIEVRSALSAFLSSPVLGLYNLTLTTDDAPNIITPVDHVKQREFAFKLISRLRYTYFDGLSLAAKRFHLVTWLHEINQELTSTNPGPSDERRKQLEEIRKNLLIEFASTHHSISGIAPWLPPPRGAGILSTNGGAMSVSGGGGGGSGGTRAGLISPAASEPSVAWASGPLSDTKLALYTGYGMGADSRRKKIARAHRLATKIVAKYSHMPIGFDVLYMQIVKMVHDPSLAIRTRAIRGLSTLVEICPECIPVPAVKEENPGNLNASDLISIIPLRLMDNSPMVREAAVELVARLVKIPTSRNSSVFLARLFKHLINRVLDLQISVRKRAIKSLQNLLLLNQHSDHTEESRCTSQTPLLSSKQKFEACVTLLRRSNDEESIKKIVLETFTSLWFTPLSTSDPSKLAARLEKHARNLCEIVLHVRNRVAGVVEDFMKSILNQEGPEKAAQVDAAASQIVEFLVKMIQRCHNANWHSVNCQFHPKHHRENASSSKPNCECSSQPPDGLSPSNTFLLLSMIAKPRPQLLLQHIPFIVKVVTSIMPPNNGSVPDGNALSYAIEIIEPCCFHVASKGGIYLSQLFPNGTVLLEDCLIYLLQRHCRVVVDASLSCLATIVNHLTKDYTRVAVCFANFYECLIQEKKRKLPIIKPTSSSMSSSNSLSVRCHWRARPKVLRAVYTVGLICKLFSLQDLANAAFELVSLPKGDSRLPPDIDISILTHQATNGKNNRDEVFSTLMFFAETALLLNMDEETRRAINAAGGYDVEMAKKAIAGLSFLANRHDYLFRSSRLQEFFKSILSGVNVAFPKDVVADLQCIVLDCINNFLVDEEKTAVANDSNWLSQSKQESLKVLGDMRDIHGSTVVQIYLQTALEHCVTSASTTVRTKALTLISTAMRQGLMMPFPFIAALICLQTDVENTIKSRAVILLQEIAQQHSGFLALKAAPGIRSAFQLQKIIASSTSPSNNSDGKQETLIRGAYANKPPTGSEKSDTIPVRPTALNHPTYSLLQSNKQHRRSLISNLVNLFDNDCNSQSSSSYASDNGPSSKKSSAAVNSANSDSPSGDNGLQELIFICDQLAHFPYKTLDEIYYLARILDIRVSTIGSAIARSLQDCLLSSAHLKTESVHLGDADNATDLPPVYDRKIANLLEDVESELFIRSSMPSDVGAIENKVIDRINRPVAAEKRQLFREKVVRQAPPCLLLMSLRKYLEEAYDVTSNKLGSYSFSSEDKHYQRFIPAPSARTLNSGVLYHLIYIPPLVAQCALDPAWPRVTSSRVTSSSISDSTILRLALQVHRQLLTVDGADDELDNSTSSNMPLNTDQSVAAQSGSSRSTVASGGDGPQQKKALVATPTNKDGEKSRVKSSHNEHYRSQAKISSKAGHISSKQQSRRSAFESNDDKADDLSDSLSSLSDGSSQFGGKYERKKKRHSPSAKSSKHKSTVEGTGSIPCKHSNTQSHTNTSTSIPKKDTSAAALPLSSSSKKKSRSTSNPTVQHDPELSSLSSLEGDNPGGATSQQPVKSSHHHYHAHKRRSSTQSSSSISASHQPPNKKPSTTGTSTPSRPKYDLAPLPGTPDIRTQHEQRRKAKALAAKKAVERHQLMEKSKHLQESSRALSSPHNIASQQPKNELRRSCRPRLGADDSEDSSDSSLTMESSAASEKSYSSDSSCSD</sequence>
<feature type="compositionally biased region" description="Low complexity" evidence="7">
    <location>
        <begin position="3329"/>
        <end position="3352"/>
    </location>
</feature>
<dbReference type="EMBL" id="UYSG01010952">
    <property type="protein sequence ID" value="VDL59919.1"/>
    <property type="molecule type" value="Genomic_DNA"/>
</dbReference>
<protein>
    <recommendedName>
        <fullName evidence="6">Nipped-B protein</fullName>
    </recommendedName>
</protein>
<evidence type="ECO:0000256" key="6">
    <source>
        <dbReference type="RuleBase" id="RU364107"/>
    </source>
</evidence>
<feature type="compositionally biased region" description="Low complexity" evidence="7">
    <location>
        <begin position="943"/>
        <end position="959"/>
    </location>
</feature>
<accession>A0A158QEL6</accession>
<feature type="compositionally biased region" description="Pro residues" evidence="7">
    <location>
        <begin position="485"/>
        <end position="498"/>
    </location>
</feature>
<evidence type="ECO:0000256" key="4">
    <source>
        <dbReference type="ARBA" id="ARBA00023242"/>
    </source>
</evidence>
<evidence type="ECO:0000259" key="8">
    <source>
        <dbReference type="Pfam" id="PF12830"/>
    </source>
</evidence>
<feature type="compositionally biased region" description="Basic residues" evidence="7">
    <location>
        <begin position="717"/>
        <end position="728"/>
    </location>
</feature>
<feature type="region of interest" description="Disordered" evidence="7">
    <location>
        <begin position="185"/>
        <end position="233"/>
    </location>
</feature>
<feature type="compositionally biased region" description="Low complexity" evidence="7">
    <location>
        <begin position="3233"/>
        <end position="3244"/>
    </location>
</feature>
<feature type="compositionally biased region" description="Polar residues" evidence="7">
    <location>
        <begin position="1000"/>
        <end position="1009"/>
    </location>
</feature>
<feature type="compositionally biased region" description="Basic and acidic residues" evidence="7">
    <location>
        <begin position="738"/>
        <end position="752"/>
    </location>
</feature>
<evidence type="ECO:0000256" key="7">
    <source>
        <dbReference type="SAM" id="MobiDB-lite"/>
    </source>
</evidence>
<feature type="compositionally biased region" description="Low complexity" evidence="7">
    <location>
        <begin position="689"/>
        <end position="700"/>
    </location>
</feature>
<feature type="compositionally biased region" description="Basic residues" evidence="7">
    <location>
        <begin position="3203"/>
        <end position="3215"/>
    </location>
</feature>
<evidence type="ECO:0000256" key="1">
    <source>
        <dbReference type="ARBA" id="ARBA00004123"/>
    </source>
</evidence>
<comment type="similarity">
    <text evidence="2 6">Belongs to the SCC2/Nipped-B family.</text>
</comment>
<dbReference type="InterPro" id="IPR024986">
    <property type="entry name" value="Nipped-B_C"/>
</dbReference>
<evidence type="ECO:0000313" key="9">
    <source>
        <dbReference type="EMBL" id="VDL59919.1"/>
    </source>
</evidence>
<feature type="compositionally biased region" description="Basic and acidic residues" evidence="7">
    <location>
        <begin position="3037"/>
        <end position="3053"/>
    </location>
</feature>
<feature type="compositionally biased region" description="Polar residues" evidence="7">
    <location>
        <begin position="2992"/>
        <end position="3018"/>
    </location>
</feature>
<feature type="region of interest" description="Disordered" evidence="7">
    <location>
        <begin position="517"/>
        <end position="773"/>
    </location>
</feature>
<dbReference type="OrthoDB" id="418242at2759"/>
<feature type="compositionally biased region" description="Low complexity" evidence="7">
    <location>
        <begin position="3153"/>
        <end position="3162"/>
    </location>
</feature>
<comment type="subcellular location">
    <subcellularLocation>
        <location evidence="1 6">Nucleus</location>
    </subcellularLocation>
</comment>
<dbReference type="GO" id="GO:1990414">
    <property type="term" value="P:replication-born double-strand break repair via sister chromatid exchange"/>
    <property type="evidence" value="ECO:0007669"/>
    <property type="project" value="TreeGrafter"/>
</dbReference>
<gene>
    <name evidence="9" type="ORF">HDID_LOCUS7601</name>
</gene>
<evidence type="ECO:0000313" key="10">
    <source>
        <dbReference type="Proteomes" id="UP000274504"/>
    </source>
</evidence>
<dbReference type="InterPro" id="IPR016024">
    <property type="entry name" value="ARM-type_fold"/>
</dbReference>
<feature type="compositionally biased region" description="Basic residues" evidence="7">
    <location>
        <begin position="972"/>
        <end position="981"/>
    </location>
</feature>
<evidence type="ECO:0000313" key="11">
    <source>
        <dbReference type="WBParaSite" id="HDID_0000760301-mRNA-1"/>
    </source>
</evidence>
<dbReference type="Gene3D" id="1.25.10.10">
    <property type="entry name" value="Leucine-rich Repeat Variant"/>
    <property type="match status" value="1"/>
</dbReference>
<dbReference type="GO" id="GO:0061775">
    <property type="term" value="F:cohesin loader activity"/>
    <property type="evidence" value="ECO:0007669"/>
    <property type="project" value="InterPro"/>
</dbReference>
<dbReference type="Pfam" id="PF12830">
    <property type="entry name" value="Nipped-B_C"/>
    <property type="match status" value="1"/>
</dbReference>
<reference evidence="9 10" key="2">
    <citation type="submission" date="2018-11" db="EMBL/GenBank/DDBJ databases">
        <authorList>
            <consortium name="Pathogen Informatics"/>
        </authorList>
    </citation>
    <scope>NUCLEOTIDE SEQUENCE [LARGE SCALE GENOMIC DNA]</scope>
</reference>
<feature type="compositionally biased region" description="Low complexity" evidence="7">
    <location>
        <begin position="1514"/>
        <end position="1538"/>
    </location>
</feature>
<dbReference type="PANTHER" id="PTHR21704:SF18">
    <property type="entry name" value="NIPPED-B-LIKE PROTEIN"/>
    <property type="match status" value="1"/>
</dbReference>
<feature type="compositionally biased region" description="Polar residues" evidence="7">
    <location>
        <begin position="1641"/>
        <end position="1652"/>
    </location>
</feature>
<dbReference type="InterPro" id="IPR033031">
    <property type="entry name" value="Scc2/Nipped-B"/>
</dbReference>
<dbReference type="Pfam" id="PF12765">
    <property type="entry name" value="Cohesin_HEAT"/>
    <property type="match status" value="1"/>
</dbReference>
<feature type="compositionally biased region" description="Basic and acidic residues" evidence="7">
    <location>
        <begin position="985"/>
        <end position="999"/>
    </location>
</feature>
<dbReference type="GO" id="GO:0071169">
    <property type="term" value="P:establishment of protein localization to chromatin"/>
    <property type="evidence" value="ECO:0007669"/>
    <property type="project" value="TreeGrafter"/>
</dbReference>
<feature type="compositionally biased region" description="Low complexity" evidence="7">
    <location>
        <begin position="272"/>
        <end position="286"/>
    </location>
</feature>
<organism evidence="11">
    <name type="scientific">Hymenolepis diminuta</name>
    <name type="common">Rat tapeworm</name>
    <dbReference type="NCBI Taxonomy" id="6216"/>
    <lineage>
        <taxon>Eukaryota</taxon>
        <taxon>Metazoa</taxon>
        <taxon>Spiralia</taxon>
        <taxon>Lophotrochozoa</taxon>
        <taxon>Platyhelminthes</taxon>
        <taxon>Cestoda</taxon>
        <taxon>Eucestoda</taxon>
        <taxon>Cyclophyllidea</taxon>
        <taxon>Hymenolepididae</taxon>
        <taxon>Hymenolepis</taxon>
    </lineage>
</organism>
<feature type="compositionally biased region" description="Low complexity" evidence="7">
    <location>
        <begin position="3088"/>
        <end position="3098"/>
    </location>
</feature>